<proteinExistence type="predicted"/>
<comment type="caution">
    <text evidence="1">The sequence shown here is derived from an EMBL/GenBank/DDBJ whole genome shotgun (WGS) entry which is preliminary data.</text>
</comment>
<organism evidence="1 2">
    <name type="scientific">Aeromonas veronii</name>
    <dbReference type="NCBI Taxonomy" id="654"/>
    <lineage>
        <taxon>Bacteria</taxon>
        <taxon>Pseudomonadati</taxon>
        <taxon>Pseudomonadota</taxon>
        <taxon>Gammaproteobacteria</taxon>
        <taxon>Aeromonadales</taxon>
        <taxon>Aeromonadaceae</taxon>
        <taxon>Aeromonas</taxon>
    </lineage>
</organism>
<dbReference type="AlphaFoldDB" id="A0A2T4MUG8"/>
<name>A0A2T4MUG8_AERVE</name>
<reference evidence="1 2" key="1">
    <citation type="submission" date="2018-03" db="EMBL/GenBank/DDBJ databases">
        <title>Aeromonas veronii whole genome sequencing and analysis.</title>
        <authorList>
            <person name="Xie H."/>
            <person name="Liu T."/>
            <person name="Wang K."/>
        </authorList>
    </citation>
    <scope>NUCLEOTIDE SEQUENCE [LARGE SCALE GENOMIC DNA]</scope>
    <source>
        <strain evidence="1 2">XH.VA.1</strain>
    </source>
</reference>
<gene>
    <name evidence="1" type="ORF">DAA48_25910</name>
</gene>
<dbReference type="EMBL" id="PZKL01000060">
    <property type="protein sequence ID" value="PTH78241.1"/>
    <property type="molecule type" value="Genomic_DNA"/>
</dbReference>
<protein>
    <submittedName>
        <fullName evidence="1">Uncharacterized protein</fullName>
    </submittedName>
</protein>
<dbReference type="RefSeq" id="WP_107685248.1">
    <property type="nucleotide sequence ID" value="NZ_PZKL01000060.1"/>
</dbReference>
<evidence type="ECO:0000313" key="1">
    <source>
        <dbReference type="EMBL" id="PTH78241.1"/>
    </source>
</evidence>
<dbReference type="Proteomes" id="UP000241986">
    <property type="component" value="Unassembled WGS sequence"/>
</dbReference>
<accession>A0A2T4MUG8</accession>
<sequence length="72" mass="8319">MSKLKEQYETWLAMSKKNGSKLTTYLCPHCQGEISALTPPEGEVWDTTVVCYHCEELHFRVIKFNGIEVKKL</sequence>
<evidence type="ECO:0000313" key="2">
    <source>
        <dbReference type="Proteomes" id="UP000241986"/>
    </source>
</evidence>